<comment type="caution">
    <text evidence="2">The sequence shown here is derived from an EMBL/GenBank/DDBJ whole genome shotgun (WGS) entry which is preliminary data.</text>
</comment>
<accession>A0ABQ7Y439</accession>
<evidence type="ECO:0000313" key="3">
    <source>
        <dbReference type="Proteomes" id="UP000824890"/>
    </source>
</evidence>
<sequence length="230" mass="26618">NNYERRATPIDRRNEKIYKDKDLNQRYLRLEMSDYNKERSPKAFNDRVDRHGNSFGNRVATKQTRVPPPVKAMTDMADTTQNWRTRTHTQEGENQGYVSPPYTNRRDVRRERNYMRAPFPQRGLMVLSPQGGEDKEEDTGEGEEESRAPDQQENRTALEKEETLQEFQNKVRKTKNLSRSKSLRSSPTHLGPSLKKRKLAQLHNSPSGGRNIGEGTSGVSFRRKKANKAT</sequence>
<feature type="compositionally biased region" description="Basic and acidic residues" evidence="1">
    <location>
        <begin position="145"/>
        <end position="163"/>
    </location>
</feature>
<feature type="region of interest" description="Disordered" evidence="1">
    <location>
        <begin position="85"/>
        <end position="105"/>
    </location>
</feature>
<organism evidence="2 3">
    <name type="scientific">Brassica napus</name>
    <name type="common">Rape</name>
    <dbReference type="NCBI Taxonomy" id="3708"/>
    <lineage>
        <taxon>Eukaryota</taxon>
        <taxon>Viridiplantae</taxon>
        <taxon>Streptophyta</taxon>
        <taxon>Embryophyta</taxon>
        <taxon>Tracheophyta</taxon>
        <taxon>Spermatophyta</taxon>
        <taxon>Magnoliopsida</taxon>
        <taxon>eudicotyledons</taxon>
        <taxon>Gunneridae</taxon>
        <taxon>Pentapetalae</taxon>
        <taxon>rosids</taxon>
        <taxon>malvids</taxon>
        <taxon>Brassicales</taxon>
        <taxon>Brassicaceae</taxon>
        <taxon>Brassiceae</taxon>
        <taxon>Brassica</taxon>
    </lineage>
</organism>
<name>A0ABQ7Y439_BRANA</name>
<feature type="non-terminal residue" evidence="2">
    <location>
        <position position="1"/>
    </location>
</feature>
<gene>
    <name evidence="2" type="ORF">HID58_079111</name>
</gene>
<feature type="compositionally biased region" description="Basic residues" evidence="1">
    <location>
        <begin position="170"/>
        <end position="182"/>
    </location>
</feature>
<feature type="compositionally biased region" description="Basic residues" evidence="1">
    <location>
        <begin position="221"/>
        <end position="230"/>
    </location>
</feature>
<evidence type="ECO:0000313" key="2">
    <source>
        <dbReference type="EMBL" id="KAH0861900.1"/>
    </source>
</evidence>
<keyword evidence="3" id="KW-1185">Reference proteome</keyword>
<reference evidence="2 3" key="1">
    <citation type="submission" date="2021-05" db="EMBL/GenBank/DDBJ databases">
        <title>Genome Assembly of Synthetic Allotetraploid Brassica napus Reveals Homoeologous Exchanges between Subgenomes.</title>
        <authorList>
            <person name="Davis J.T."/>
        </authorList>
    </citation>
    <scope>NUCLEOTIDE SEQUENCE [LARGE SCALE GENOMIC DNA]</scope>
    <source>
        <strain evidence="3">cv. Da-Ae</strain>
        <tissue evidence="2">Seedling</tissue>
    </source>
</reference>
<feature type="compositionally biased region" description="Acidic residues" evidence="1">
    <location>
        <begin position="134"/>
        <end position="144"/>
    </location>
</feature>
<feature type="region of interest" description="Disordered" evidence="1">
    <location>
        <begin position="118"/>
        <end position="230"/>
    </location>
</feature>
<dbReference type="EMBL" id="JAGKQM010000018">
    <property type="protein sequence ID" value="KAH0861900.1"/>
    <property type="molecule type" value="Genomic_DNA"/>
</dbReference>
<dbReference type="Proteomes" id="UP000824890">
    <property type="component" value="Unassembled WGS sequence"/>
</dbReference>
<proteinExistence type="predicted"/>
<evidence type="ECO:0000256" key="1">
    <source>
        <dbReference type="SAM" id="MobiDB-lite"/>
    </source>
</evidence>
<protein>
    <submittedName>
        <fullName evidence="2">Uncharacterized protein</fullName>
    </submittedName>
</protein>